<dbReference type="eggNOG" id="ENOG502SB1M">
    <property type="taxonomic scope" value="Eukaryota"/>
</dbReference>
<dbReference type="PANTHER" id="PTHR10579">
    <property type="entry name" value="CALCIUM-ACTIVATED CHLORIDE CHANNEL REGULATOR"/>
    <property type="match status" value="1"/>
</dbReference>
<dbReference type="Gene3D" id="3.40.50.410">
    <property type="entry name" value="von Willebrand factor, type A domain"/>
    <property type="match status" value="1"/>
</dbReference>
<evidence type="ECO:0000313" key="2">
    <source>
        <dbReference type="EMBL" id="EFN50705.1"/>
    </source>
</evidence>
<feature type="domain" description="VWFA" evidence="1">
    <location>
        <begin position="87"/>
        <end position="291"/>
    </location>
</feature>
<evidence type="ECO:0000259" key="1">
    <source>
        <dbReference type="PROSITE" id="PS50234"/>
    </source>
</evidence>
<protein>
    <recommendedName>
        <fullName evidence="1">VWFA domain-containing protein</fullName>
    </recommendedName>
</protein>
<dbReference type="OrthoDB" id="687730at2759"/>
<organism evidence="3">
    <name type="scientific">Chlorella variabilis</name>
    <name type="common">Green alga</name>
    <dbReference type="NCBI Taxonomy" id="554065"/>
    <lineage>
        <taxon>Eukaryota</taxon>
        <taxon>Viridiplantae</taxon>
        <taxon>Chlorophyta</taxon>
        <taxon>core chlorophytes</taxon>
        <taxon>Trebouxiophyceae</taxon>
        <taxon>Chlorellales</taxon>
        <taxon>Chlorellaceae</taxon>
        <taxon>Chlorella clade</taxon>
        <taxon>Chlorella</taxon>
    </lineage>
</organism>
<dbReference type="GeneID" id="17350145"/>
<dbReference type="Proteomes" id="UP000008141">
    <property type="component" value="Unassembled WGS sequence"/>
</dbReference>
<name>E1ZTX9_CHLVA</name>
<sequence length="344" mass="37132">QDVENFRENVKQGYLPLPTDVTFEGIAKDYYFDTTSNTSQPCTELFCPIYSLAAAPDPLRNASAARRRSLLQAASLQASDFRRPRLNLVLLLDVSGSMGESFMSYYYDAAGTQQNLTAEELNTTKIDVAKEVLSGVLDLLAPNDSVAIVLFSTRACTPQPLSRVSCLDIPALQAQIDKDMHATSSTSLSAGLDLAIAELKKCSEGMSASLTDTENRIMVITDQQPNSGDYTTGGLAARLRKDADDGIFTTIIGVGLDLNSELAESISKVRGANYYSVHRPGEFRRRLTDEFDFAVTPLVFDLSLAVDPGSLGEQGWKVLHVYGSPNPNDTALNAAGTITQVGPA</sequence>
<dbReference type="RefSeq" id="XP_005842817.1">
    <property type="nucleotide sequence ID" value="XM_005842755.1"/>
</dbReference>
<evidence type="ECO:0000313" key="3">
    <source>
        <dbReference type="Proteomes" id="UP000008141"/>
    </source>
</evidence>
<dbReference type="EMBL" id="GL433876">
    <property type="protein sequence ID" value="EFN50705.1"/>
    <property type="molecule type" value="Genomic_DNA"/>
</dbReference>
<dbReference type="PROSITE" id="PS50234">
    <property type="entry name" value="VWFA"/>
    <property type="match status" value="1"/>
</dbReference>
<dbReference type="AlphaFoldDB" id="E1ZTX9"/>
<dbReference type="InterPro" id="IPR036465">
    <property type="entry name" value="vWFA_dom_sf"/>
</dbReference>
<dbReference type="SMART" id="SM00327">
    <property type="entry name" value="VWA"/>
    <property type="match status" value="1"/>
</dbReference>
<dbReference type="InterPro" id="IPR002035">
    <property type="entry name" value="VWF_A"/>
</dbReference>
<keyword evidence="3" id="KW-1185">Reference proteome</keyword>
<dbReference type="Pfam" id="PF00092">
    <property type="entry name" value="VWA"/>
    <property type="match status" value="1"/>
</dbReference>
<dbReference type="InterPro" id="IPR051266">
    <property type="entry name" value="CLCR"/>
</dbReference>
<dbReference type="KEGG" id="cvr:CHLNCDRAFT_28788"/>
<dbReference type="PANTHER" id="PTHR10579:SF43">
    <property type="entry name" value="ZINC FINGER (C3HC4-TYPE RING FINGER) FAMILY PROTEIN"/>
    <property type="match status" value="1"/>
</dbReference>
<reference evidence="2 3" key="1">
    <citation type="journal article" date="2010" name="Plant Cell">
        <title>The Chlorella variabilis NC64A genome reveals adaptation to photosymbiosis, coevolution with viruses, and cryptic sex.</title>
        <authorList>
            <person name="Blanc G."/>
            <person name="Duncan G."/>
            <person name="Agarkova I."/>
            <person name="Borodovsky M."/>
            <person name="Gurnon J."/>
            <person name="Kuo A."/>
            <person name="Lindquist E."/>
            <person name="Lucas S."/>
            <person name="Pangilinan J."/>
            <person name="Polle J."/>
            <person name="Salamov A."/>
            <person name="Terry A."/>
            <person name="Yamada T."/>
            <person name="Dunigan D.D."/>
            <person name="Grigoriev I.V."/>
            <person name="Claverie J.M."/>
            <person name="Van Etten J.L."/>
        </authorList>
    </citation>
    <scope>NUCLEOTIDE SEQUENCE [LARGE SCALE GENOMIC DNA]</scope>
    <source>
        <strain evidence="2 3">NC64A</strain>
    </source>
</reference>
<feature type="non-terminal residue" evidence="2">
    <location>
        <position position="1"/>
    </location>
</feature>
<dbReference type="SUPFAM" id="SSF53300">
    <property type="entry name" value="vWA-like"/>
    <property type="match status" value="1"/>
</dbReference>
<proteinExistence type="predicted"/>
<dbReference type="InParanoid" id="E1ZTX9"/>
<accession>E1ZTX9</accession>
<gene>
    <name evidence="2" type="ORF">CHLNCDRAFT_28788</name>
</gene>